<dbReference type="PANTHER" id="PTHR20883">
    <property type="entry name" value="PHYTANOYL-COA DIOXYGENASE DOMAIN CONTAINING 1"/>
    <property type="match status" value="1"/>
</dbReference>
<dbReference type="Gene3D" id="2.60.120.620">
    <property type="entry name" value="q2cbj1_9rhob like domain"/>
    <property type="match status" value="1"/>
</dbReference>
<dbReference type="SUPFAM" id="SSF51197">
    <property type="entry name" value="Clavaminate synthase-like"/>
    <property type="match status" value="1"/>
</dbReference>
<reference evidence="1" key="1">
    <citation type="submission" date="2019-09" db="EMBL/GenBank/DDBJ databases">
        <title>Characterisation of the sponge microbiome using genome-centric metagenomics.</title>
        <authorList>
            <person name="Engelberts J.P."/>
            <person name="Robbins S.J."/>
            <person name="De Goeij J.M."/>
            <person name="Aranda M."/>
            <person name="Bell S.C."/>
            <person name="Webster N.S."/>
        </authorList>
    </citation>
    <scope>NUCLEOTIDE SEQUENCE</scope>
    <source>
        <strain evidence="1">SB0661_bin_32</strain>
    </source>
</reference>
<keyword evidence="1" id="KW-0560">Oxidoreductase</keyword>
<dbReference type="EMBL" id="VXMH01000014">
    <property type="protein sequence ID" value="MYC93773.1"/>
    <property type="molecule type" value="Genomic_DNA"/>
</dbReference>
<accession>A0A6B1D2X3</accession>
<dbReference type="GO" id="GO:0016706">
    <property type="term" value="F:2-oxoglutarate-dependent dioxygenase activity"/>
    <property type="evidence" value="ECO:0007669"/>
    <property type="project" value="UniProtKB-ARBA"/>
</dbReference>
<sequence length="288" mass="31563">MTVAAPERQFDDGLSGDFPQGLYDPTGVVTGVDGFDAVTDAHVAQFHAQGYLIVENAFTAQEVQIALDGLFHLLSGAVEEFNGVQYEQASAGVAVEGMSVEEKQDYVRKFMSFVDYDERLNELAHHPLLLALVERLIGEAPVLFQSMALLKPPRLGRDKPWHQDAAYFQIELDAKVVGCWIALDEATIENGCMVIAPGSHLKGPVVHFRRRDWQICDTDVDNSGAVAVPLKPGGLLIFQSLLHHGTPPNDSGLRRRALQFHYRPQSAPLTSQEERLAIFGGEGLGAEC</sequence>
<keyword evidence="1" id="KW-0223">Dioxygenase</keyword>
<dbReference type="GO" id="GO:0005506">
    <property type="term" value="F:iron ion binding"/>
    <property type="evidence" value="ECO:0007669"/>
    <property type="project" value="UniProtKB-ARBA"/>
</dbReference>
<organism evidence="1">
    <name type="scientific">Caldilineaceae bacterium SB0661_bin_32</name>
    <dbReference type="NCBI Taxonomy" id="2605255"/>
    <lineage>
        <taxon>Bacteria</taxon>
        <taxon>Bacillati</taxon>
        <taxon>Chloroflexota</taxon>
        <taxon>Caldilineae</taxon>
        <taxon>Caldilineales</taxon>
        <taxon>Caldilineaceae</taxon>
    </lineage>
</organism>
<gene>
    <name evidence="1" type="ORF">F4X14_02280</name>
</gene>
<dbReference type="InterPro" id="IPR008775">
    <property type="entry name" value="Phytyl_CoA_dOase-like"/>
</dbReference>
<dbReference type="AlphaFoldDB" id="A0A6B1D2X3"/>
<dbReference type="Pfam" id="PF05721">
    <property type="entry name" value="PhyH"/>
    <property type="match status" value="1"/>
</dbReference>
<evidence type="ECO:0000313" key="1">
    <source>
        <dbReference type="EMBL" id="MYC93773.1"/>
    </source>
</evidence>
<comment type="caution">
    <text evidence="1">The sequence shown here is derived from an EMBL/GenBank/DDBJ whole genome shotgun (WGS) entry which is preliminary data.</text>
</comment>
<dbReference type="PANTHER" id="PTHR20883:SF48">
    <property type="entry name" value="ECTOINE DIOXYGENASE"/>
    <property type="match status" value="1"/>
</dbReference>
<proteinExistence type="predicted"/>
<protein>
    <submittedName>
        <fullName evidence="1">Phytanoyl-CoA dioxygenase family protein</fullName>
    </submittedName>
</protein>
<name>A0A6B1D2X3_9CHLR</name>